<reference evidence="2" key="2">
    <citation type="journal article" date="2023" name="IMA Fungus">
        <title>Comparative genomic study of the Penicillium genus elucidates a diverse pangenome and 15 lateral gene transfer events.</title>
        <authorList>
            <person name="Petersen C."/>
            <person name="Sorensen T."/>
            <person name="Nielsen M.R."/>
            <person name="Sondergaard T.E."/>
            <person name="Sorensen J.L."/>
            <person name="Fitzpatrick D.A."/>
            <person name="Frisvad J.C."/>
            <person name="Nielsen K.L."/>
        </authorList>
    </citation>
    <scope>NUCLEOTIDE SEQUENCE</scope>
    <source>
        <strain evidence="2">IBT 30069</strain>
    </source>
</reference>
<keyword evidence="3" id="KW-1185">Reference proteome</keyword>
<protein>
    <submittedName>
        <fullName evidence="2">Uncharacterized protein</fullName>
    </submittedName>
</protein>
<comment type="caution">
    <text evidence="2">The sequence shown here is derived from an EMBL/GenBank/DDBJ whole genome shotgun (WGS) entry which is preliminary data.</text>
</comment>
<feature type="region of interest" description="Disordered" evidence="1">
    <location>
        <begin position="1"/>
        <end position="23"/>
    </location>
</feature>
<dbReference type="OrthoDB" id="4152607at2759"/>
<sequence>MDRITETLGNISLDGASNGPEEPEQLLFEPQTRDRVPETALDDIPRFLFWIATPKSGGYNDEKWVKSQAAKQNKASSTRDIFANPGKALTAKTLNLHLRWFIQEGIEYNLVSWTSSLLFAIQYIYYRRADPRDGSDVKDIKLHDIHSSRPRCLKGMKTMRNGEKCYFGEYLSQGSLKVENKCQVISVNVLFENNLLRRIQPRFAGLGEGDPLKWVTTVQSLQMADRLQAIEGILENVESAWKYPIAVYFAALVGQELWVEEGKTADDTAFLNFFQSMLSHDDEEESADFEVVANDKTPELKEVAKLVRVIDRHSIQHSILRHAIASVEDAEMKIAMLHVRYHLEDGLGLVSEENSNETIAQTRQSLVYKLKTVELFCKRLVLILSGDD</sequence>
<evidence type="ECO:0000313" key="2">
    <source>
        <dbReference type="EMBL" id="KAJ5088247.1"/>
    </source>
</evidence>
<accession>A0A9W9K143</accession>
<gene>
    <name evidence="2" type="ORF">N7456_011863</name>
</gene>
<evidence type="ECO:0000313" key="3">
    <source>
        <dbReference type="Proteomes" id="UP001149165"/>
    </source>
</evidence>
<name>A0A9W9K143_9EURO</name>
<dbReference type="Proteomes" id="UP001149165">
    <property type="component" value="Unassembled WGS sequence"/>
</dbReference>
<reference evidence="2" key="1">
    <citation type="submission" date="2022-11" db="EMBL/GenBank/DDBJ databases">
        <authorList>
            <person name="Petersen C."/>
        </authorList>
    </citation>
    <scope>NUCLEOTIDE SEQUENCE</scope>
    <source>
        <strain evidence="2">IBT 30069</strain>
    </source>
</reference>
<dbReference type="AlphaFoldDB" id="A0A9W9K143"/>
<proteinExistence type="predicted"/>
<dbReference type="EMBL" id="JAPQKH010000007">
    <property type="protein sequence ID" value="KAJ5088247.1"/>
    <property type="molecule type" value="Genomic_DNA"/>
</dbReference>
<organism evidence="2 3">
    <name type="scientific">Penicillium angulare</name>
    <dbReference type="NCBI Taxonomy" id="116970"/>
    <lineage>
        <taxon>Eukaryota</taxon>
        <taxon>Fungi</taxon>
        <taxon>Dikarya</taxon>
        <taxon>Ascomycota</taxon>
        <taxon>Pezizomycotina</taxon>
        <taxon>Eurotiomycetes</taxon>
        <taxon>Eurotiomycetidae</taxon>
        <taxon>Eurotiales</taxon>
        <taxon>Aspergillaceae</taxon>
        <taxon>Penicillium</taxon>
    </lineage>
</organism>
<evidence type="ECO:0000256" key="1">
    <source>
        <dbReference type="SAM" id="MobiDB-lite"/>
    </source>
</evidence>